<proteinExistence type="predicted"/>
<dbReference type="PANTHER" id="PTHR31118:SF12">
    <property type="entry name" value="CYCLASE-LIKE PROTEIN 2"/>
    <property type="match status" value="1"/>
</dbReference>
<dbReference type="Pfam" id="PF04199">
    <property type="entry name" value="Cyclase"/>
    <property type="match status" value="1"/>
</dbReference>
<dbReference type="GO" id="GO:0019441">
    <property type="term" value="P:L-tryptophan catabolic process to kynurenine"/>
    <property type="evidence" value="ECO:0007669"/>
    <property type="project" value="InterPro"/>
</dbReference>
<evidence type="ECO:0000313" key="2">
    <source>
        <dbReference type="Proteomes" id="UP000252189"/>
    </source>
</evidence>
<reference evidence="1 2" key="1">
    <citation type="submission" date="2018-07" db="EMBL/GenBank/DDBJ databases">
        <title>Genome sequences of Haloplanus salinus JCM 18368T.</title>
        <authorList>
            <person name="Kim Y.B."/>
            <person name="Roh S.W."/>
        </authorList>
    </citation>
    <scope>NUCLEOTIDE SEQUENCE [LARGE SCALE GENOMIC DNA]</scope>
    <source>
        <strain evidence="1 2">JCM 18368</strain>
    </source>
</reference>
<sequence length="230" mass="25680">MCRPTAHTGMSEWIDLTQTLAEDSPTLPPLHPKPEFEDYATLEEDAYNSTLLHLETHCGTHMDAPTHFLSKEEYRTIDEIGVDEMVTEGVLCDFSHKEPGSGVSREELAEQAERYDLSAGDYLIFDCGMEPAATDRYLRNFVYPEASAAEYMVERDIACFAIDALSADMPGAELDEHHVHYTLLPEDILIIEGVANLGAVSAGRYDVIATPIPYENRDGSQIRLLVRPQD</sequence>
<dbReference type="AlphaFoldDB" id="A0A368N5W5"/>
<evidence type="ECO:0000313" key="1">
    <source>
        <dbReference type="EMBL" id="RCU45987.1"/>
    </source>
</evidence>
<protein>
    <submittedName>
        <fullName evidence="1">Cyclase family protein</fullName>
    </submittedName>
</protein>
<dbReference type="InterPro" id="IPR037175">
    <property type="entry name" value="KFase_sf"/>
</dbReference>
<comment type="caution">
    <text evidence="1">The sequence shown here is derived from an EMBL/GenBank/DDBJ whole genome shotgun (WGS) entry which is preliminary data.</text>
</comment>
<dbReference type="EMBL" id="QPHM01000001">
    <property type="protein sequence ID" value="RCU45987.1"/>
    <property type="molecule type" value="Genomic_DNA"/>
</dbReference>
<dbReference type="SUPFAM" id="SSF102198">
    <property type="entry name" value="Putative cyclase"/>
    <property type="match status" value="1"/>
</dbReference>
<dbReference type="PANTHER" id="PTHR31118">
    <property type="entry name" value="CYCLASE-LIKE PROTEIN 2"/>
    <property type="match status" value="1"/>
</dbReference>
<gene>
    <name evidence="1" type="ORF">DU504_00915</name>
</gene>
<dbReference type="InterPro" id="IPR007325">
    <property type="entry name" value="KFase/CYL"/>
</dbReference>
<dbReference type="GO" id="GO:0004061">
    <property type="term" value="F:arylformamidase activity"/>
    <property type="evidence" value="ECO:0007669"/>
    <property type="project" value="InterPro"/>
</dbReference>
<organism evidence="1 2">
    <name type="scientific">Haloplanus salinus</name>
    <dbReference type="NCBI Taxonomy" id="1126245"/>
    <lineage>
        <taxon>Archaea</taxon>
        <taxon>Methanobacteriati</taxon>
        <taxon>Methanobacteriota</taxon>
        <taxon>Stenosarchaea group</taxon>
        <taxon>Halobacteria</taxon>
        <taxon>Halobacteriales</taxon>
        <taxon>Haloferacaceae</taxon>
        <taxon>Haloplanus</taxon>
    </lineage>
</organism>
<dbReference type="Gene3D" id="3.50.30.50">
    <property type="entry name" value="Putative cyclase"/>
    <property type="match status" value="1"/>
</dbReference>
<name>A0A368N5W5_9EURY</name>
<accession>A0A368N5W5</accession>
<dbReference type="Proteomes" id="UP000252189">
    <property type="component" value="Unassembled WGS sequence"/>
</dbReference>
<keyword evidence="2" id="KW-1185">Reference proteome</keyword>